<dbReference type="Pfam" id="PF24818">
    <property type="entry name" value="PH_TRF2_HOY1"/>
    <property type="match status" value="1"/>
</dbReference>
<reference evidence="3 4" key="1">
    <citation type="submission" date="2016-09" db="EMBL/GenBank/DDBJ databases">
        <title>The draft genome of Dichanthelium oligosanthes: A C3 panicoid grass species.</title>
        <authorList>
            <person name="Studer A.J."/>
            <person name="Schnable J.C."/>
            <person name="Brutnell T.P."/>
        </authorList>
    </citation>
    <scope>NUCLEOTIDE SEQUENCE [LARGE SCALE GENOMIC DNA]</scope>
    <source>
        <strain evidence="4">cv. Kellogg 1175</strain>
        <tissue evidence="3">Leaf</tissue>
    </source>
</reference>
<sequence length="516" mass="56930">MVQLPGSGKRHAGPPAVAGRVPGPAPAVKAEVEEVFGGRDGPPHKRVRTVPPPPPPQDMSCDVLDEPSPLGLRLRKSPSLLDLIQMKLSQAKSAGEQFPVHNSISDTTKKKDVKSGAPTANEKRKASNFNGNVLKIGNWEYISRYEGDLVAKCYFAKHKLVWEVLHDGLKSKIEIQWSDITALKATCPENEQEGALDLVLARPPFFFRETDPQPRKHTLWQAASDFTDGQASLNRRHTFQCSSSSLSKNFEKLIQCDQRLFELSQQLDAILETPNFEPRRSIFENPDDSKDCLGFNGFKYEREASLPKFNDPATPCAFSSPSKNIGQPINIGFQGRDVPQESKNYNQWNQLKVPGLRASISVEDLVNHLGNCIGEQRSAGDPLSANNEGKSKEVLEDLVQCLFSDTQGLADSDDKYLMARVNSLYSLLEIDTSPSTIPKPECRDGGHIGVIQLDSDGSDEELNSSPARNTAGGTEMPAISRKDSFGELLLNLPRIASIPQFLFNIPEDTDQHTRGF</sequence>
<organism evidence="3 4">
    <name type="scientific">Dichanthelium oligosanthes</name>
    <dbReference type="NCBI Taxonomy" id="888268"/>
    <lineage>
        <taxon>Eukaryota</taxon>
        <taxon>Viridiplantae</taxon>
        <taxon>Streptophyta</taxon>
        <taxon>Embryophyta</taxon>
        <taxon>Tracheophyta</taxon>
        <taxon>Spermatophyta</taxon>
        <taxon>Magnoliopsida</taxon>
        <taxon>Liliopsida</taxon>
        <taxon>Poales</taxon>
        <taxon>Poaceae</taxon>
        <taxon>PACMAD clade</taxon>
        <taxon>Panicoideae</taxon>
        <taxon>Panicodae</taxon>
        <taxon>Paniceae</taxon>
        <taxon>Dichantheliinae</taxon>
        <taxon>Dichanthelium</taxon>
    </lineage>
</organism>
<gene>
    <name evidence="3" type="ORF">BAE44_0008271</name>
</gene>
<feature type="compositionally biased region" description="Low complexity" evidence="1">
    <location>
        <begin position="13"/>
        <end position="28"/>
    </location>
</feature>
<feature type="domain" description="TRF2/HOY1 PH-like" evidence="2">
    <location>
        <begin position="128"/>
        <end position="246"/>
    </location>
</feature>
<dbReference type="STRING" id="888268.A0A1E5W067"/>
<comment type="caution">
    <text evidence="3">The sequence shown here is derived from an EMBL/GenBank/DDBJ whole genome shotgun (WGS) entry which is preliminary data.</text>
</comment>
<proteinExistence type="predicted"/>
<dbReference type="AlphaFoldDB" id="A0A1E5W067"/>
<evidence type="ECO:0000256" key="1">
    <source>
        <dbReference type="SAM" id="MobiDB-lite"/>
    </source>
</evidence>
<evidence type="ECO:0000259" key="2">
    <source>
        <dbReference type="Pfam" id="PF24818"/>
    </source>
</evidence>
<name>A0A1E5W067_9POAL</name>
<dbReference type="OrthoDB" id="1516808at2759"/>
<keyword evidence="4" id="KW-1185">Reference proteome</keyword>
<feature type="region of interest" description="Disordered" evidence="1">
    <location>
        <begin position="1"/>
        <end position="60"/>
    </location>
</feature>
<protein>
    <recommendedName>
        <fullName evidence="2">TRF2/HOY1 PH-like domain-containing protein</fullName>
    </recommendedName>
</protein>
<feature type="region of interest" description="Disordered" evidence="1">
    <location>
        <begin position="455"/>
        <end position="477"/>
    </location>
</feature>
<feature type="region of interest" description="Disordered" evidence="1">
    <location>
        <begin position="100"/>
        <end position="124"/>
    </location>
</feature>
<evidence type="ECO:0000313" key="4">
    <source>
        <dbReference type="Proteomes" id="UP000095767"/>
    </source>
</evidence>
<dbReference type="PANTHER" id="PTHR33494">
    <property type="entry name" value="OS02G0793800 PROTEIN"/>
    <property type="match status" value="1"/>
</dbReference>
<dbReference type="EMBL" id="LWDX02024969">
    <property type="protein sequence ID" value="OEL30710.1"/>
    <property type="molecule type" value="Genomic_DNA"/>
</dbReference>
<feature type="compositionally biased region" description="Polar residues" evidence="1">
    <location>
        <begin position="463"/>
        <end position="472"/>
    </location>
</feature>
<dbReference type="PANTHER" id="PTHR33494:SF16">
    <property type="match status" value="1"/>
</dbReference>
<evidence type="ECO:0000313" key="3">
    <source>
        <dbReference type="EMBL" id="OEL30710.1"/>
    </source>
</evidence>
<dbReference type="InterPro" id="IPR057939">
    <property type="entry name" value="TRF2_HOY1_PH"/>
</dbReference>
<accession>A0A1E5W067</accession>
<dbReference type="Proteomes" id="UP000095767">
    <property type="component" value="Unassembled WGS sequence"/>
</dbReference>